<protein>
    <recommendedName>
        <fullName evidence="4">Phosphoribosyl-AMP cyclohydrolase</fullName>
    </recommendedName>
</protein>
<sequence length="207" mass="21478">MKTLQFSRTASATASTTATTAATAATCALALAAALAPATAGAQTTTLVNQAITETEVLAAQQAWCAALTDISATYARSGKAAAKALAGQVIDAAYGYQMGAVLFKPTLTVNPQTFRTTRAGALSYFVGDDPTYPKDTGFALKGWTKCEVANAGVFIAGDSATTLGKVHFTGKDGKVTTVDKTWGYVKDDAGRLRIVLHHSSLEYDPK</sequence>
<reference evidence="2 3" key="1">
    <citation type="submission" date="2024-04" db="EMBL/GenBank/DDBJ databases">
        <title>Novel species of the genus Ideonella isolated from streams.</title>
        <authorList>
            <person name="Lu H."/>
        </authorList>
    </citation>
    <scope>NUCLEOTIDE SEQUENCE [LARGE SCALE GENOMIC DNA]</scope>
    <source>
        <strain evidence="2 3">BYS139W</strain>
    </source>
</reference>
<feature type="chain" id="PRO_5047103266" description="Phosphoribosyl-AMP cyclohydrolase" evidence="1">
    <location>
        <begin position="43"/>
        <end position="207"/>
    </location>
</feature>
<proteinExistence type="predicted"/>
<name>A0ABU9B9T9_9BURK</name>
<evidence type="ECO:0000313" key="2">
    <source>
        <dbReference type="EMBL" id="MEK8026666.1"/>
    </source>
</evidence>
<evidence type="ECO:0008006" key="4">
    <source>
        <dbReference type="Google" id="ProtNLM"/>
    </source>
</evidence>
<dbReference type="Proteomes" id="UP001368500">
    <property type="component" value="Unassembled WGS sequence"/>
</dbReference>
<dbReference type="InterPro" id="IPR016878">
    <property type="entry name" value="MICAH-like"/>
</dbReference>
<dbReference type="PIRSF" id="PIRSF028288">
    <property type="entry name" value="UCP028288"/>
    <property type="match status" value="1"/>
</dbReference>
<gene>
    <name evidence="2" type="ORF">AACH11_11910</name>
</gene>
<feature type="signal peptide" evidence="1">
    <location>
        <begin position="1"/>
        <end position="42"/>
    </location>
</feature>
<keyword evidence="1" id="KW-0732">Signal</keyword>
<evidence type="ECO:0000256" key="1">
    <source>
        <dbReference type="SAM" id="SignalP"/>
    </source>
</evidence>
<dbReference type="RefSeq" id="WP_341374450.1">
    <property type="nucleotide sequence ID" value="NZ_JBBUTF010000009.1"/>
</dbReference>
<dbReference type="SUPFAM" id="SSF54427">
    <property type="entry name" value="NTF2-like"/>
    <property type="match status" value="1"/>
</dbReference>
<organism evidence="2 3">
    <name type="scientific">Pseudaquabacterium rugosum</name>
    <dbReference type="NCBI Taxonomy" id="2984194"/>
    <lineage>
        <taxon>Bacteria</taxon>
        <taxon>Pseudomonadati</taxon>
        <taxon>Pseudomonadota</taxon>
        <taxon>Betaproteobacteria</taxon>
        <taxon>Burkholderiales</taxon>
        <taxon>Sphaerotilaceae</taxon>
        <taxon>Pseudaquabacterium</taxon>
    </lineage>
</organism>
<accession>A0ABU9B9T9</accession>
<dbReference type="EMBL" id="JBBUTF010000009">
    <property type="protein sequence ID" value="MEK8026666.1"/>
    <property type="molecule type" value="Genomic_DNA"/>
</dbReference>
<evidence type="ECO:0000313" key="3">
    <source>
        <dbReference type="Proteomes" id="UP001368500"/>
    </source>
</evidence>
<comment type="caution">
    <text evidence="2">The sequence shown here is derived from an EMBL/GenBank/DDBJ whole genome shotgun (WGS) entry which is preliminary data.</text>
</comment>
<dbReference type="InterPro" id="IPR032710">
    <property type="entry name" value="NTF2-like_dom_sf"/>
</dbReference>
<keyword evidence="3" id="KW-1185">Reference proteome</keyword>
<dbReference type="Gene3D" id="3.10.450.50">
    <property type="match status" value="1"/>
</dbReference>